<sequence length="614" mass="69044">MIFRAFFFAVLSITATLQAQVKKENIQVAFLADVHLQDLYGTLSGTDYKGVINPKDGKPTLLRSMDAQLHSTRIFNENYFAFIAALDDIAKRGIHYVALPGDYSDDGQPVHLRGLQRILNEYSTKYNIQFFITTGNHDPVGPFAQEAGKDDFLGEGGKRRPIFSKEGMYNPDASKELPVIVTPDIAKMGYTGITEYLHDFGFFPKKENKYWATPFSTYTPDDYSFKKAVDQSGLEHRIYDVAPGYTVPDVSYVTEPVEGLWLLAIDGNVYLPKNNGNAADPKNYRGADLGYNNVITNKKHLIAWVQKVAADAKRLGKTLVAFSHYPMVEFNDDASPEIESLMGKGKWQLDRVPVEAVAQTFADAGIQIHFGGHMHINDTGTRTSTIGNTLVNVQTPSLAAYIPAYKLLTIKPDNVLEVETVTIDNVPNFDALFPLYEMEYDFLKSQNAKDIWNKEILNTKSYHEFTDFHLKELVRLRFLPDDWPVAFKDFMLNASGEDLLILAGGNKKAINKQLSKSNLKPNDFKKWTGLDLVTDFYRIRSADQLALADISKERIKQCEFLAKSFAAQHSVNPENITQKNLGLFFTILHKFLNGDPADHFSVDLKTGKVKDLGK</sequence>
<feature type="domain" description="Calcineurin-like phosphoesterase" evidence="2">
    <location>
        <begin position="27"/>
        <end position="163"/>
    </location>
</feature>
<proteinExistence type="predicted"/>
<dbReference type="Gene3D" id="3.60.21.10">
    <property type="match status" value="2"/>
</dbReference>
<evidence type="ECO:0000313" key="4">
    <source>
        <dbReference type="Proteomes" id="UP000030152"/>
    </source>
</evidence>
<gene>
    <name evidence="3" type="ORF">Q765_16095</name>
</gene>
<name>A0A0A2LZI8_9FLAO</name>
<dbReference type="InterPro" id="IPR004843">
    <property type="entry name" value="Calcineurin-like_PHP"/>
</dbReference>
<dbReference type="AlphaFoldDB" id="A0A0A2LZI8"/>
<keyword evidence="1" id="KW-0732">Signal</keyword>
<dbReference type="EMBL" id="JRLX01000021">
    <property type="protein sequence ID" value="KGO85454.1"/>
    <property type="molecule type" value="Genomic_DNA"/>
</dbReference>
<evidence type="ECO:0000256" key="1">
    <source>
        <dbReference type="SAM" id="SignalP"/>
    </source>
</evidence>
<dbReference type="RefSeq" id="WP_020212435.1">
    <property type="nucleotide sequence ID" value="NZ_JRLX01000021.1"/>
</dbReference>
<accession>A0A0A2LZI8</accession>
<protein>
    <submittedName>
        <fullName evidence="3">Metallophosphatase</fullName>
    </submittedName>
</protein>
<comment type="caution">
    <text evidence="3">The sequence shown here is derived from an EMBL/GenBank/DDBJ whole genome shotgun (WGS) entry which is preliminary data.</text>
</comment>
<dbReference type="InterPro" id="IPR029052">
    <property type="entry name" value="Metallo-depent_PP-like"/>
</dbReference>
<reference evidence="3 4" key="1">
    <citation type="submission" date="2013-09" db="EMBL/GenBank/DDBJ databases">
        <authorList>
            <person name="Zeng Z."/>
            <person name="Chen C."/>
        </authorList>
    </citation>
    <scope>NUCLEOTIDE SEQUENCE [LARGE SCALE GENOMIC DNA]</scope>
    <source>
        <strain evidence="3 4">WB 3.3-2</strain>
    </source>
</reference>
<dbReference type="SUPFAM" id="SSF56300">
    <property type="entry name" value="Metallo-dependent phosphatases"/>
    <property type="match status" value="1"/>
</dbReference>
<evidence type="ECO:0000313" key="3">
    <source>
        <dbReference type="EMBL" id="KGO85454.1"/>
    </source>
</evidence>
<dbReference type="STRING" id="1121895.GCA_000378485_01297"/>
<dbReference type="eggNOG" id="COG1409">
    <property type="taxonomic scope" value="Bacteria"/>
</dbReference>
<organism evidence="3 4">
    <name type="scientific">Flavobacterium rivuli WB 3.3-2 = DSM 21788</name>
    <dbReference type="NCBI Taxonomy" id="1121895"/>
    <lineage>
        <taxon>Bacteria</taxon>
        <taxon>Pseudomonadati</taxon>
        <taxon>Bacteroidota</taxon>
        <taxon>Flavobacteriia</taxon>
        <taxon>Flavobacteriales</taxon>
        <taxon>Flavobacteriaceae</taxon>
        <taxon>Flavobacterium</taxon>
    </lineage>
</organism>
<dbReference type="OrthoDB" id="5695107at2"/>
<dbReference type="Pfam" id="PF00149">
    <property type="entry name" value="Metallophos"/>
    <property type="match status" value="1"/>
</dbReference>
<dbReference type="GO" id="GO:0016787">
    <property type="term" value="F:hydrolase activity"/>
    <property type="evidence" value="ECO:0007669"/>
    <property type="project" value="InterPro"/>
</dbReference>
<keyword evidence="4" id="KW-1185">Reference proteome</keyword>
<feature type="chain" id="PRO_5001990704" evidence="1">
    <location>
        <begin position="20"/>
        <end position="614"/>
    </location>
</feature>
<feature type="signal peptide" evidence="1">
    <location>
        <begin position="1"/>
        <end position="19"/>
    </location>
</feature>
<dbReference type="Proteomes" id="UP000030152">
    <property type="component" value="Unassembled WGS sequence"/>
</dbReference>
<evidence type="ECO:0000259" key="2">
    <source>
        <dbReference type="Pfam" id="PF00149"/>
    </source>
</evidence>